<name>A0A4Z0A7F4_9AGAM</name>
<gene>
    <name evidence="3" type="ORF">EWM64_g1811</name>
</gene>
<sequence>MKTRRKSKQLARAAEQQVQEQIEHEEQASEPQTPGPSKVEFSVSLPDDIDAEYLASVLPEVSLETPGPETIIALYRIVQSQATTIDATSRSLEDARADLERKDVELDQLFQDKESTSRDVESELENVQKELKQVKQERDELASLNASLQSQVTSLTSSQSSSSTEVDVLKRRVEETEREKRDLVGVVSRLKEDSVQRDEEIQTLRASLKQARQEYQALETQLRELRSTENSTKFKLDSLSQQLQLAKDEAARATSELTVKAEEYTQYRHTKHAELAALQSTHDALVQTHASTGAKLASIDSVVRLMEVEAGLVRSECG</sequence>
<feature type="compositionally biased region" description="Low complexity" evidence="2">
    <location>
        <begin position="10"/>
        <end position="20"/>
    </location>
</feature>
<dbReference type="GO" id="GO:0005643">
    <property type="term" value="C:nuclear pore"/>
    <property type="evidence" value="ECO:0007669"/>
    <property type="project" value="TreeGrafter"/>
</dbReference>
<keyword evidence="4" id="KW-1185">Reference proteome</keyword>
<proteinExistence type="predicted"/>
<protein>
    <submittedName>
        <fullName evidence="3">Uncharacterized protein</fullName>
    </submittedName>
</protein>
<evidence type="ECO:0000256" key="2">
    <source>
        <dbReference type="SAM" id="MobiDB-lite"/>
    </source>
</evidence>
<feature type="region of interest" description="Disordered" evidence="2">
    <location>
        <begin position="1"/>
        <end position="44"/>
    </location>
</feature>
<feature type="coiled-coil region" evidence="1">
    <location>
        <begin position="85"/>
        <end position="256"/>
    </location>
</feature>
<organism evidence="3 4">
    <name type="scientific">Hericium alpestre</name>
    <dbReference type="NCBI Taxonomy" id="135208"/>
    <lineage>
        <taxon>Eukaryota</taxon>
        <taxon>Fungi</taxon>
        <taxon>Dikarya</taxon>
        <taxon>Basidiomycota</taxon>
        <taxon>Agaricomycotina</taxon>
        <taxon>Agaricomycetes</taxon>
        <taxon>Russulales</taxon>
        <taxon>Hericiaceae</taxon>
        <taxon>Hericium</taxon>
    </lineage>
</organism>
<dbReference type="OrthoDB" id="343070at2759"/>
<dbReference type="SUPFAM" id="SSF57997">
    <property type="entry name" value="Tropomyosin"/>
    <property type="match status" value="1"/>
</dbReference>
<dbReference type="PANTHER" id="PTHR18898:SF2">
    <property type="entry name" value="NUCLEOPROTEIN TPR"/>
    <property type="match status" value="1"/>
</dbReference>
<dbReference type="STRING" id="135208.A0A4Z0A7F4"/>
<dbReference type="Proteomes" id="UP000298061">
    <property type="component" value="Unassembled WGS sequence"/>
</dbReference>
<dbReference type="EMBL" id="SFCI01000132">
    <property type="protein sequence ID" value="TFY82201.1"/>
    <property type="molecule type" value="Genomic_DNA"/>
</dbReference>
<accession>A0A4Z0A7F4</accession>
<comment type="caution">
    <text evidence="3">The sequence shown here is derived from an EMBL/GenBank/DDBJ whole genome shotgun (WGS) entry which is preliminary data.</text>
</comment>
<evidence type="ECO:0000256" key="1">
    <source>
        <dbReference type="SAM" id="Coils"/>
    </source>
</evidence>
<dbReference type="PANTHER" id="PTHR18898">
    <property type="entry name" value="NUCLEOPROTEIN TPR-RELATED"/>
    <property type="match status" value="1"/>
</dbReference>
<dbReference type="Gene3D" id="1.10.287.1490">
    <property type="match status" value="1"/>
</dbReference>
<dbReference type="GO" id="GO:0017056">
    <property type="term" value="F:structural constituent of nuclear pore"/>
    <property type="evidence" value="ECO:0007669"/>
    <property type="project" value="TreeGrafter"/>
</dbReference>
<evidence type="ECO:0000313" key="4">
    <source>
        <dbReference type="Proteomes" id="UP000298061"/>
    </source>
</evidence>
<keyword evidence="1" id="KW-0175">Coiled coil</keyword>
<reference evidence="3 4" key="1">
    <citation type="submission" date="2019-02" db="EMBL/GenBank/DDBJ databases">
        <title>Genome sequencing of the rare red list fungi Hericium alpestre (H. flagellum).</title>
        <authorList>
            <person name="Buettner E."/>
            <person name="Kellner H."/>
        </authorList>
    </citation>
    <scope>NUCLEOTIDE SEQUENCE [LARGE SCALE GENOMIC DNA]</scope>
    <source>
        <strain evidence="3 4">DSM 108284</strain>
    </source>
</reference>
<dbReference type="GO" id="GO:0006406">
    <property type="term" value="P:mRNA export from nucleus"/>
    <property type="evidence" value="ECO:0007669"/>
    <property type="project" value="TreeGrafter"/>
</dbReference>
<evidence type="ECO:0000313" key="3">
    <source>
        <dbReference type="EMBL" id="TFY82201.1"/>
    </source>
</evidence>
<dbReference type="AlphaFoldDB" id="A0A4Z0A7F4"/>